<dbReference type="InterPro" id="IPR025391">
    <property type="entry name" value="DUF4123"/>
</dbReference>
<dbReference type="eggNOG" id="COG1716">
    <property type="taxonomic scope" value="Bacteria"/>
</dbReference>
<dbReference type="Pfam" id="PF13503">
    <property type="entry name" value="DUF4123"/>
    <property type="match status" value="1"/>
</dbReference>
<name>S9QCV2_9RHOB</name>
<organism evidence="2 3">
    <name type="scientific">Litoreibacter arenae DSM 19593</name>
    <dbReference type="NCBI Taxonomy" id="1123360"/>
    <lineage>
        <taxon>Bacteria</taxon>
        <taxon>Pseudomonadati</taxon>
        <taxon>Pseudomonadota</taxon>
        <taxon>Alphaproteobacteria</taxon>
        <taxon>Rhodobacterales</taxon>
        <taxon>Roseobacteraceae</taxon>
        <taxon>Litoreibacter</taxon>
    </lineage>
</organism>
<dbReference type="EMBL" id="AONI01000015">
    <property type="protein sequence ID" value="EPX77433.1"/>
    <property type="molecule type" value="Genomic_DNA"/>
</dbReference>
<feature type="domain" description="DUF4123" evidence="1">
    <location>
        <begin position="128"/>
        <end position="253"/>
    </location>
</feature>
<gene>
    <name evidence="2" type="ORF">thalar_03156</name>
</gene>
<evidence type="ECO:0000313" key="3">
    <source>
        <dbReference type="Proteomes" id="UP000015351"/>
    </source>
</evidence>
<dbReference type="AlphaFoldDB" id="S9QCV2"/>
<sequence>MTRQPVFVFDLDCDQGGVAYHRMAVATGPSEHAARSAVEHLCQSKGQTVTDATATPLARSRLSAARDMAATLDGDAALGPAYLAKVDACDCTGGFTSRGVDMTPLDGSTEDFTPPELAPMLFNDDGTYALLDGALIMGLLERLEASGLPFACLYGGDAATQFADTAPYIVQLAPKAPLTRALFSAFKKDGIQRGLWADEAGIIVQSPASLRALRRHFRRFTYLQDDTGKRVFFRFYAPVTLRTLIANMAPEDLADFGKGVTRFTCPGKPAGAFVLERA</sequence>
<accession>S9QCV2</accession>
<keyword evidence="3" id="KW-1185">Reference proteome</keyword>
<dbReference type="RefSeq" id="WP_021102504.1">
    <property type="nucleotide sequence ID" value="NZ_KE557314.1"/>
</dbReference>
<reference evidence="3" key="1">
    <citation type="journal article" date="2013" name="Stand. Genomic Sci.">
        <title>Genome sequence of the Litoreibacter arenae type strain (DSM 19593(T)), a member of the Roseobacter clade isolated from sea sand.</title>
        <authorList>
            <person name="Riedel T."/>
            <person name="Fiebig A."/>
            <person name="Petersen J."/>
            <person name="Gronow S."/>
            <person name="Kyrpides N.C."/>
            <person name="Goker M."/>
            <person name="Klenk H.P."/>
        </authorList>
    </citation>
    <scope>NUCLEOTIDE SEQUENCE [LARGE SCALE GENOMIC DNA]</scope>
    <source>
        <strain evidence="3">DSM 19593</strain>
    </source>
</reference>
<proteinExistence type="predicted"/>
<dbReference type="Proteomes" id="UP000015351">
    <property type="component" value="Unassembled WGS sequence"/>
</dbReference>
<dbReference type="STRING" id="1123360.thalar_03156"/>
<dbReference type="OrthoDB" id="6431152at2"/>
<protein>
    <recommendedName>
        <fullName evidence="1">DUF4123 domain-containing protein</fullName>
    </recommendedName>
</protein>
<evidence type="ECO:0000259" key="1">
    <source>
        <dbReference type="Pfam" id="PF13503"/>
    </source>
</evidence>
<dbReference type="HOGENOM" id="CLU_1000401_0_0_5"/>
<comment type="caution">
    <text evidence="2">The sequence shown here is derived from an EMBL/GenBank/DDBJ whole genome shotgun (WGS) entry which is preliminary data.</text>
</comment>
<evidence type="ECO:0000313" key="2">
    <source>
        <dbReference type="EMBL" id="EPX77433.1"/>
    </source>
</evidence>